<sequence length="178" mass="20491">MGLKKYRPVLQYSTDKSLKSFENQDSNLPVLQYSTDKSLKSFENQDSNLPVLQYSTDKSLKSFENQDSNLPFFSCLSEMRKIQESLRSLATKLKFRKQKKGSEKKVPTRSNHFPVYVGDRELEGNLDRYDVPVACTNSIIFQALLRQFEDILQAEKGPITISCSKQMFESVLKLSLDE</sequence>
<reference evidence="3" key="1">
    <citation type="journal article" date="2019" name="Gigascience">
        <title>De novo genome assembly of the endangered Acer yangbiense, a plant species with extremely small populations endemic to Yunnan Province, China.</title>
        <authorList>
            <person name="Yang J."/>
            <person name="Wariss H.M."/>
            <person name="Tao L."/>
            <person name="Zhang R."/>
            <person name="Yun Q."/>
            <person name="Hollingsworth P."/>
            <person name="Dao Z."/>
            <person name="Luo G."/>
            <person name="Guo H."/>
            <person name="Ma Y."/>
            <person name="Sun W."/>
        </authorList>
    </citation>
    <scope>NUCLEOTIDE SEQUENCE [LARGE SCALE GENOMIC DNA]</scope>
    <source>
        <strain evidence="3">cv. br00</strain>
    </source>
</reference>
<comment type="similarity">
    <text evidence="1">Belongs to the ARG7 family.</text>
</comment>
<keyword evidence="3" id="KW-1185">Reference proteome</keyword>
<organism evidence="2 3">
    <name type="scientific">Salix brachista</name>
    <dbReference type="NCBI Taxonomy" id="2182728"/>
    <lineage>
        <taxon>Eukaryota</taxon>
        <taxon>Viridiplantae</taxon>
        <taxon>Streptophyta</taxon>
        <taxon>Embryophyta</taxon>
        <taxon>Tracheophyta</taxon>
        <taxon>Spermatophyta</taxon>
        <taxon>Magnoliopsida</taxon>
        <taxon>eudicotyledons</taxon>
        <taxon>Gunneridae</taxon>
        <taxon>Pentapetalae</taxon>
        <taxon>rosids</taxon>
        <taxon>fabids</taxon>
        <taxon>Malpighiales</taxon>
        <taxon>Salicaceae</taxon>
        <taxon>Saliceae</taxon>
        <taxon>Salix</taxon>
    </lineage>
</organism>
<protein>
    <submittedName>
        <fullName evidence="2">Uncharacterized protein</fullName>
    </submittedName>
</protein>
<comment type="caution">
    <text evidence="2">The sequence shown here is derived from an EMBL/GenBank/DDBJ whole genome shotgun (WGS) entry which is preliminary data.</text>
</comment>
<dbReference type="GO" id="GO:0009733">
    <property type="term" value="P:response to auxin"/>
    <property type="evidence" value="ECO:0007669"/>
    <property type="project" value="InterPro"/>
</dbReference>
<name>A0A5N5JFJ9_9ROSI</name>
<evidence type="ECO:0000313" key="2">
    <source>
        <dbReference type="EMBL" id="KAB5516113.1"/>
    </source>
</evidence>
<dbReference type="EMBL" id="VDCV01000017">
    <property type="protein sequence ID" value="KAB5516113.1"/>
    <property type="molecule type" value="Genomic_DNA"/>
</dbReference>
<dbReference type="PANTHER" id="PTHR31374:SF418">
    <property type="entry name" value="AUXIN-RESPONSIVE FAMILY PROTEIN"/>
    <property type="match status" value="1"/>
</dbReference>
<gene>
    <name evidence="2" type="ORF">DKX38_026761</name>
</gene>
<evidence type="ECO:0000256" key="1">
    <source>
        <dbReference type="ARBA" id="ARBA00006974"/>
    </source>
</evidence>
<dbReference type="AlphaFoldDB" id="A0A5N5JFJ9"/>
<accession>A0A5N5JFJ9</accession>
<evidence type="ECO:0000313" key="3">
    <source>
        <dbReference type="Proteomes" id="UP000326939"/>
    </source>
</evidence>
<dbReference type="Proteomes" id="UP000326939">
    <property type="component" value="Chromosome 17"/>
</dbReference>
<dbReference type="InterPro" id="IPR003676">
    <property type="entry name" value="SAUR_fam"/>
</dbReference>
<dbReference type="PANTHER" id="PTHR31374">
    <property type="entry name" value="AUXIN-INDUCED PROTEIN-LIKE-RELATED"/>
    <property type="match status" value="1"/>
</dbReference>
<dbReference type="Pfam" id="PF02519">
    <property type="entry name" value="Auxin_inducible"/>
    <property type="match status" value="1"/>
</dbReference>
<proteinExistence type="inferred from homology"/>